<dbReference type="SMART" id="SM00304">
    <property type="entry name" value="HAMP"/>
    <property type="match status" value="1"/>
</dbReference>
<dbReference type="GO" id="GO:0005524">
    <property type="term" value="F:ATP binding"/>
    <property type="evidence" value="ECO:0007669"/>
    <property type="project" value="UniProtKB-KW"/>
</dbReference>
<evidence type="ECO:0000256" key="1">
    <source>
        <dbReference type="ARBA" id="ARBA00000085"/>
    </source>
</evidence>
<dbReference type="Pfam" id="PF19312">
    <property type="entry name" value="NtrY_N"/>
    <property type="match status" value="1"/>
</dbReference>
<evidence type="ECO:0000256" key="13">
    <source>
        <dbReference type="ARBA" id="ARBA00023136"/>
    </source>
</evidence>
<dbReference type="Proteomes" id="UP000223759">
    <property type="component" value="Unassembled WGS sequence"/>
</dbReference>
<evidence type="ECO:0000256" key="11">
    <source>
        <dbReference type="ARBA" id="ARBA00022989"/>
    </source>
</evidence>
<evidence type="ECO:0000256" key="14">
    <source>
        <dbReference type="SAM" id="Phobius"/>
    </source>
</evidence>
<dbReference type="InterPro" id="IPR035965">
    <property type="entry name" value="PAS-like_dom_sf"/>
</dbReference>
<name>A0A1R3VXN9_9GAMM</name>
<dbReference type="InterPro" id="IPR003660">
    <property type="entry name" value="HAMP_dom"/>
</dbReference>
<dbReference type="Gene3D" id="6.10.340.10">
    <property type="match status" value="1"/>
</dbReference>
<dbReference type="InterPro" id="IPR004358">
    <property type="entry name" value="Sig_transdc_His_kin-like_C"/>
</dbReference>
<feature type="domain" description="Histidine kinase" evidence="15">
    <location>
        <begin position="505"/>
        <end position="722"/>
    </location>
</feature>
<dbReference type="STRING" id="233100.SAMN05216526_1157"/>
<dbReference type="Gene3D" id="3.30.450.20">
    <property type="entry name" value="PAS domain"/>
    <property type="match status" value="1"/>
</dbReference>
<evidence type="ECO:0000256" key="10">
    <source>
        <dbReference type="ARBA" id="ARBA00022840"/>
    </source>
</evidence>
<dbReference type="InterPro" id="IPR050351">
    <property type="entry name" value="BphY/WalK/GraS-like"/>
</dbReference>
<accession>A0A1R3VXN9</accession>
<dbReference type="Pfam" id="PF08448">
    <property type="entry name" value="PAS_4"/>
    <property type="match status" value="1"/>
</dbReference>
<evidence type="ECO:0000256" key="2">
    <source>
        <dbReference type="ARBA" id="ARBA00004651"/>
    </source>
</evidence>
<dbReference type="SMART" id="SM00091">
    <property type="entry name" value="PAS"/>
    <property type="match status" value="1"/>
</dbReference>
<evidence type="ECO:0000313" key="18">
    <source>
        <dbReference type="Proteomes" id="UP000223759"/>
    </source>
</evidence>
<reference evidence="17 18" key="1">
    <citation type="submission" date="2017-01" db="EMBL/GenBank/DDBJ databases">
        <authorList>
            <person name="Mah S.A."/>
            <person name="Swanson W.J."/>
            <person name="Moy G.W."/>
            <person name="Vacquier V.D."/>
        </authorList>
    </citation>
    <scope>NUCLEOTIDE SEQUENCE [LARGE SCALE GENOMIC DNA]</scope>
    <source>
        <strain evidence="17 18">M9</strain>
    </source>
</reference>
<dbReference type="Pfam" id="PF00512">
    <property type="entry name" value="HisKA"/>
    <property type="match status" value="1"/>
</dbReference>
<dbReference type="InterPro" id="IPR003661">
    <property type="entry name" value="HisK_dim/P_dom"/>
</dbReference>
<feature type="transmembrane region" description="Helical" evidence="14">
    <location>
        <begin position="85"/>
        <end position="105"/>
    </location>
</feature>
<dbReference type="SUPFAM" id="SSF55874">
    <property type="entry name" value="ATPase domain of HSP90 chaperone/DNA topoisomerase II/histidine kinase"/>
    <property type="match status" value="1"/>
</dbReference>
<keyword evidence="12" id="KW-0902">Two-component regulatory system</keyword>
<evidence type="ECO:0000313" key="17">
    <source>
        <dbReference type="EMBL" id="SIT69768.1"/>
    </source>
</evidence>
<evidence type="ECO:0000256" key="6">
    <source>
        <dbReference type="ARBA" id="ARBA00022679"/>
    </source>
</evidence>
<keyword evidence="18" id="KW-1185">Reference proteome</keyword>
<dbReference type="InterPro" id="IPR013656">
    <property type="entry name" value="PAS_4"/>
</dbReference>
<evidence type="ECO:0000256" key="8">
    <source>
        <dbReference type="ARBA" id="ARBA00022741"/>
    </source>
</evidence>
<evidence type="ECO:0000256" key="3">
    <source>
        <dbReference type="ARBA" id="ARBA00012438"/>
    </source>
</evidence>
<sequence length="734" mass="80698">MATALMITSRGLAPMLTIFLMLLASLVIMSNAAQNSEHFERFYVWLLLFNALALIALAGVIGYRLFKVVRAVMRHAPGSRLTAKLVALFVALSMVPVLIVFYFSITFIDRGIDSWFDVRVEKALEDALELARTSLDTRVRQHSRQTENMASELIDVSESIAVLRLGDLRDQSQARELALFGDNNRIVAFSSGESLQRLPQLPAGEVLLVLSQGNTYAALEPVQEDGLHVRVLVPVPSRDLAGSNYILQAIFPVAPRLGLLADSVQDAFAEYKAFAYLRAPLKQSFSITLVLAMLVSVLAALWAALYSANRLVQPIQELAEGTRAVAAGEYHKKLPVTQNDELGFLVRSFNTMTATLAATRDEAERSRLLAESQRLYLQAVLQNLSSGVITLDRDLNLRTANAAASQILDCDLQAELGRSLDAVATDHPMMRRIYQALEAQPQGAKSDWHEQITAFGSGGRRVLMCHGVWLEHQEASAGGPVLVFDDITALLQAQRDAAWGEVARRLAHEIKNPLTPIQLSAERLEHKLRGHLPEQEAELLGRGTRTIIQQVEAMKTMVNAFGEYARSPQPEITDLDLNQLVREVVELYRHTEQKVRLEVELFSGLPAIRADAGRLRQVLHNLIKNGLEALDGHADARLKVSTAFAEDSGRGQILVRVSDNGPGLNEEMLIHLFEPYVTSKPRGTGLGLAIVKKIVEEHNGMVFAENIPAGGAQVTLILPLTAAHGITSESREAS</sequence>
<comment type="subcellular location">
    <subcellularLocation>
        <location evidence="2">Cell membrane</location>
        <topology evidence="2">Multi-pass membrane protein</topology>
    </subcellularLocation>
</comment>
<feature type="transmembrane region" description="Helical" evidence="14">
    <location>
        <begin position="285"/>
        <end position="306"/>
    </location>
</feature>
<dbReference type="SMART" id="SM00388">
    <property type="entry name" value="HisKA"/>
    <property type="match status" value="1"/>
</dbReference>
<feature type="transmembrane region" description="Helical" evidence="14">
    <location>
        <begin position="42"/>
        <end position="65"/>
    </location>
</feature>
<dbReference type="SUPFAM" id="SSF55785">
    <property type="entry name" value="PYP-like sensor domain (PAS domain)"/>
    <property type="match status" value="1"/>
</dbReference>
<dbReference type="GO" id="GO:0005886">
    <property type="term" value="C:plasma membrane"/>
    <property type="evidence" value="ECO:0007669"/>
    <property type="project" value="UniProtKB-SubCell"/>
</dbReference>
<dbReference type="PROSITE" id="PS50109">
    <property type="entry name" value="HIS_KIN"/>
    <property type="match status" value="1"/>
</dbReference>
<dbReference type="SUPFAM" id="SSF158472">
    <property type="entry name" value="HAMP domain-like"/>
    <property type="match status" value="1"/>
</dbReference>
<feature type="domain" description="HAMP" evidence="16">
    <location>
        <begin position="309"/>
        <end position="361"/>
    </location>
</feature>
<dbReference type="PRINTS" id="PR00344">
    <property type="entry name" value="BCTRLSENSOR"/>
</dbReference>
<keyword evidence="11 14" id="KW-1133">Transmembrane helix</keyword>
<dbReference type="EC" id="2.7.13.3" evidence="3"/>
<dbReference type="GO" id="GO:0030295">
    <property type="term" value="F:protein kinase activator activity"/>
    <property type="evidence" value="ECO:0007669"/>
    <property type="project" value="TreeGrafter"/>
</dbReference>
<dbReference type="GO" id="GO:0000155">
    <property type="term" value="F:phosphorelay sensor kinase activity"/>
    <property type="evidence" value="ECO:0007669"/>
    <property type="project" value="InterPro"/>
</dbReference>
<dbReference type="Gene3D" id="1.10.287.130">
    <property type="match status" value="1"/>
</dbReference>
<evidence type="ECO:0000256" key="9">
    <source>
        <dbReference type="ARBA" id="ARBA00022777"/>
    </source>
</evidence>
<keyword evidence="9 17" id="KW-0418">Kinase</keyword>
<evidence type="ECO:0000256" key="4">
    <source>
        <dbReference type="ARBA" id="ARBA00022475"/>
    </source>
</evidence>
<dbReference type="PANTHER" id="PTHR42878:SF7">
    <property type="entry name" value="SENSOR HISTIDINE KINASE GLRK"/>
    <property type="match status" value="1"/>
</dbReference>
<dbReference type="EMBL" id="FTPK01000002">
    <property type="protein sequence ID" value="SIT69768.1"/>
    <property type="molecule type" value="Genomic_DNA"/>
</dbReference>
<proteinExistence type="predicted"/>
<dbReference type="GO" id="GO:0000156">
    <property type="term" value="F:phosphorelay response regulator activity"/>
    <property type="evidence" value="ECO:0007669"/>
    <property type="project" value="TreeGrafter"/>
</dbReference>
<dbReference type="Gene3D" id="3.30.565.10">
    <property type="entry name" value="Histidine kinase-like ATPase, C-terminal domain"/>
    <property type="match status" value="1"/>
</dbReference>
<dbReference type="InterPro" id="IPR005467">
    <property type="entry name" value="His_kinase_dom"/>
</dbReference>
<dbReference type="InterPro" id="IPR000014">
    <property type="entry name" value="PAS"/>
</dbReference>
<dbReference type="SMART" id="SM00387">
    <property type="entry name" value="HATPase_c"/>
    <property type="match status" value="1"/>
</dbReference>
<gene>
    <name evidence="17" type="ORF">SAMN05216526_1157</name>
</gene>
<dbReference type="InterPro" id="IPR036097">
    <property type="entry name" value="HisK_dim/P_sf"/>
</dbReference>
<dbReference type="InterPro" id="IPR036890">
    <property type="entry name" value="HATPase_C_sf"/>
</dbReference>
<evidence type="ECO:0000256" key="12">
    <source>
        <dbReference type="ARBA" id="ARBA00023012"/>
    </source>
</evidence>
<keyword evidence="5" id="KW-0597">Phosphoprotein</keyword>
<dbReference type="CDD" id="cd00082">
    <property type="entry name" value="HisKA"/>
    <property type="match status" value="1"/>
</dbReference>
<dbReference type="PROSITE" id="PS50885">
    <property type="entry name" value="HAMP"/>
    <property type="match status" value="1"/>
</dbReference>
<keyword evidence="8" id="KW-0547">Nucleotide-binding</keyword>
<dbReference type="InterPro" id="IPR045671">
    <property type="entry name" value="NtrY-like_N"/>
</dbReference>
<organism evidence="17 18">
    <name type="scientific">Ectothiorhodosinus mongolicus</name>
    <dbReference type="NCBI Taxonomy" id="233100"/>
    <lineage>
        <taxon>Bacteria</taxon>
        <taxon>Pseudomonadati</taxon>
        <taxon>Pseudomonadota</taxon>
        <taxon>Gammaproteobacteria</taxon>
        <taxon>Chromatiales</taxon>
        <taxon>Ectothiorhodospiraceae</taxon>
        <taxon>Ectothiorhodosinus</taxon>
    </lineage>
</organism>
<evidence type="ECO:0000256" key="7">
    <source>
        <dbReference type="ARBA" id="ARBA00022692"/>
    </source>
</evidence>
<dbReference type="OrthoDB" id="1931120at2"/>
<keyword evidence="6" id="KW-0808">Transferase</keyword>
<comment type="catalytic activity">
    <reaction evidence="1">
        <text>ATP + protein L-histidine = ADP + protein N-phospho-L-histidine.</text>
        <dbReference type="EC" id="2.7.13.3"/>
    </reaction>
</comment>
<dbReference type="SUPFAM" id="SSF47384">
    <property type="entry name" value="Homodimeric domain of signal transducing histidine kinase"/>
    <property type="match status" value="1"/>
</dbReference>
<evidence type="ECO:0000259" key="16">
    <source>
        <dbReference type="PROSITE" id="PS50885"/>
    </source>
</evidence>
<evidence type="ECO:0000256" key="5">
    <source>
        <dbReference type="ARBA" id="ARBA00022553"/>
    </source>
</evidence>
<dbReference type="PANTHER" id="PTHR42878">
    <property type="entry name" value="TWO-COMPONENT HISTIDINE KINASE"/>
    <property type="match status" value="1"/>
</dbReference>
<dbReference type="InterPro" id="IPR003594">
    <property type="entry name" value="HATPase_dom"/>
</dbReference>
<dbReference type="Pfam" id="PF02518">
    <property type="entry name" value="HATPase_c"/>
    <property type="match status" value="1"/>
</dbReference>
<dbReference type="CDD" id="cd06225">
    <property type="entry name" value="HAMP"/>
    <property type="match status" value="1"/>
</dbReference>
<keyword evidence="10" id="KW-0067">ATP-binding</keyword>
<dbReference type="PIRSF" id="PIRSF037532">
    <property type="entry name" value="STHK_NtrY"/>
    <property type="match status" value="1"/>
</dbReference>
<protein>
    <recommendedName>
        <fullName evidence="3">histidine kinase</fullName>
        <ecNumber evidence="3">2.7.13.3</ecNumber>
    </recommendedName>
</protein>
<keyword evidence="13 14" id="KW-0472">Membrane</keyword>
<dbReference type="GO" id="GO:0007234">
    <property type="term" value="P:osmosensory signaling via phosphorelay pathway"/>
    <property type="evidence" value="ECO:0007669"/>
    <property type="project" value="TreeGrafter"/>
</dbReference>
<dbReference type="InterPro" id="IPR017232">
    <property type="entry name" value="NtrY"/>
</dbReference>
<evidence type="ECO:0000259" key="15">
    <source>
        <dbReference type="PROSITE" id="PS50109"/>
    </source>
</evidence>
<keyword evidence="4" id="KW-1003">Cell membrane</keyword>
<dbReference type="AlphaFoldDB" id="A0A1R3VXN9"/>
<dbReference type="RefSeq" id="WP_076755555.1">
    <property type="nucleotide sequence ID" value="NZ_CP023018.1"/>
</dbReference>
<dbReference type="Pfam" id="PF00672">
    <property type="entry name" value="HAMP"/>
    <property type="match status" value="1"/>
</dbReference>
<keyword evidence="7 14" id="KW-0812">Transmembrane</keyword>